<dbReference type="EMBL" id="GBXI01013176">
    <property type="protein sequence ID" value="JAD01116.1"/>
    <property type="molecule type" value="Transcribed_RNA"/>
</dbReference>
<accession>A0A0A1WR38</accession>
<dbReference type="AlphaFoldDB" id="A0A0A1WR38"/>
<dbReference type="CDD" id="cd09272">
    <property type="entry name" value="RNase_HI_RT_Ty1"/>
    <property type="match status" value="1"/>
</dbReference>
<dbReference type="GO" id="GO:0071897">
    <property type="term" value="P:DNA biosynthetic process"/>
    <property type="evidence" value="ECO:0007669"/>
    <property type="project" value="UniProtKB-ARBA"/>
</dbReference>
<proteinExistence type="predicted"/>
<sequence length="433" mass="49375">NYVYTFSPVCRFETIRLVLALAAELKMFLHQMDVCTAYLNSELKDVVYMRQPKGYCSGDNQRKVLRLNKAIYGLKQSGREWNSKLDRALRDIGFTQCESERCLYKQDIKGNLCLILVYVDDLLLACQSKEVLVDVKAKISERFECVDKGSLHMFLGMQIERDGELGEISIGQPQYIKDLLRQHRISECRPAYTPLDVGFQVACDSDVCKKVDQTSYQSTIGALMWLALSTRPDIFHSVAKLAQRNKDPHSEHQAGIMHILRYLAATIDMKMHYRACNKPLKGYADADWGGDRIDRRSYTGYVFLLAGGAISWKSEKQDCVALSSTEAEYLSMSSAVKEALHLRRIIIEIGCGDVRTSTVLYGDNLSAQNLAKNPVHHARTKHIDIRYHFVRDIVERGEIRLEYVSTNQMIADIFTKNLPKKKHSELLGLLNMK</sequence>
<dbReference type="Pfam" id="PF07727">
    <property type="entry name" value="RVT_2"/>
    <property type="match status" value="1"/>
</dbReference>
<protein>
    <submittedName>
        <fullName evidence="2">Retrovirus-related Pol polyprotein from transposon TNT 1-94</fullName>
    </submittedName>
</protein>
<gene>
    <name evidence="2" type="primary">POLX_7</name>
    <name evidence="2" type="ORF">g.14371</name>
</gene>
<organism evidence="2">
    <name type="scientific">Zeugodacus cucurbitae</name>
    <name type="common">Melon fruit fly</name>
    <name type="synonym">Bactrocera cucurbitae</name>
    <dbReference type="NCBI Taxonomy" id="28588"/>
    <lineage>
        <taxon>Eukaryota</taxon>
        <taxon>Metazoa</taxon>
        <taxon>Ecdysozoa</taxon>
        <taxon>Arthropoda</taxon>
        <taxon>Hexapoda</taxon>
        <taxon>Insecta</taxon>
        <taxon>Pterygota</taxon>
        <taxon>Neoptera</taxon>
        <taxon>Endopterygota</taxon>
        <taxon>Diptera</taxon>
        <taxon>Brachycera</taxon>
        <taxon>Muscomorpha</taxon>
        <taxon>Tephritoidea</taxon>
        <taxon>Tephritidae</taxon>
        <taxon>Zeugodacus</taxon>
        <taxon>Zeugodacus</taxon>
    </lineage>
</organism>
<feature type="domain" description="Reverse transcriptase Ty1/copia-type" evidence="1">
    <location>
        <begin position="2"/>
        <end position="195"/>
    </location>
</feature>
<dbReference type="InterPro" id="IPR043502">
    <property type="entry name" value="DNA/RNA_pol_sf"/>
</dbReference>
<reference evidence="2" key="2">
    <citation type="journal article" date="2015" name="Gigascience">
        <title>Reconstructing a comprehensive transcriptome assembly of a white-pupal translocated strain of the pest fruit fly Bactrocera cucurbitae.</title>
        <authorList>
            <person name="Sim S.B."/>
            <person name="Calla B."/>
            <person name="Hall B."/>
            <person name="DeRego T."/>
            <person name="Geib S.M."/>
        </authorList>
    </citation>
    <scope>NUCLEOTIDE SEQUENCE</scope>
</reference>
<evidence type="ECO:0000313" key="2">
    <source>
        <dbReference type="EMBL" id="JAD01116.1"/>
    </source>
</evidence>
<reference evidence="2" key="1">
    <citation type="submission" date="2014-11" db="EMBL/GenBank/DDBJ databases">
        <authorList>
            <person name="Geib S."/>
        </authorList>
    </citation>
    <scope>NUCLEOTIDE SEQUENCE</scope>
</reference>
<feature type="non-terminal residue" evidence="2">
    <location>
        <position position="1"/>
    </location>
</feature>
<dbReference type="PANTHER" id="PTHR11439:SF483">
    <property type="entry name" value="PEPTIDE SYNTHASE GLIP-LIKE, PUTATIVE (AFU_ORTHOLOGUE AFUA_3G12920)-RELATED"/>
    <property type="match status" value="1"/>
</dbReference>
<dbReference type="PANTHER" id="PTHR11439">
    <property type="entry name" value="GAG-POL-RELATED RETROTRANSPOSON"/>
    <property type="match status" value="1"/>
</dbReference>
<dbReference type="SUPFAM" id="SSF56672">
    <property type="entry name" value="DNA/RNA polymerases"/>
    <property type="match status" value="1"/>
</dbReference>
<name>A0A0A1WR38_ZEUCU</name>
<dbReference type="InterPro" id="IPR013103">
    <property type="entry name" value="RVT_2"/>
</dbReference>
<evidence type="ECO:0000259" key="1">
    <source>
        <dbReference type="Pfam" id="PF07727"/>
    </source>
</evidence>